<dbReference type="InterPro" id="IPR050908">
    <property type="entry name" value="SmbC-like"/>
</dbReference>
<name>A0A7W2EL67_9BURK</name>
<organism evidence="2 3">
    <name type="scientific">Rugamonas fusca</name>
    <dbReference type="NCBI Taxonomy" id="2758568"/>
    <lineage>
        <taxon>Bacteria</taxon>
        <taxon>Pseudomonadati</taxon>
        <taxon>Pseudomonadota</taxon>
        <taxon>Betaproteobacteria</taxon>
        <taxon>Burkholderiales</taxon>
        <taxon>Oxalobacteraceae</taxon>
        <taxon>Telluria group</taxon>
        <taxon>Rugamonas</taxon>
    </lineage>
</organism>
<dbReference type="SMART" id="SM00871">
    <property type="entry name" value="AraC_E_bind"/>
    <property type="match status" value="1"/>
</dbReference>
<reference evidence="2 3" key="1">
    <citation type="submission" date="2020-07" db="EMBL/GenBank/DDBJ databases">
        <title>Novel species isolated from subtropical streams in China.</title>
        <authorList>
            <person name="Lu H."/>
        </authorList>
    </citation>
    <scope>NUCLEOTIDE SEQUENCE [LARGE SCALE GENOMIC DNA]</scope>
    <source>
        <strain evidence="2 3">FT3S</strain>
    </source>
</reference>
<comment type="caution">
    <text evidence="2">The sequence shown here is derived from an EMBL/GenBank/DDBJ whole genome shotgun (WGS) entry which is preliminary data.</text>
</comment>
<protein>
    <submittedName>
        <fullName evidence="2">GyrI-like domain-containing protein</fullName>
    </submittedName>
</protein>
<dbReference type="Pfam" id="PF06445">
    <property type="entry name" value="GyrI-like"/>
    <property type="match status" value="1"/>
</dbReference>
<gene>
    <name evidence="2" type="ORF">H3H36_21565</name>
</gene>
<proteinExistence type="predicted"/>
<evidence type="ECO:0000313" key="3">
    <source>
        <dbReference type="Proteomes" id="UP000566711"/>
    </source>
</evidence>
<dbReference type="Proteomes" id="UP000566711">
    <property type="component" value="Unassembled WGS sequence"/>
</dbReference>
<dbReference type="SUPFAM" id="SSF55136">
    <property type="entry name" value="Probable bacterial effector-binding domain"/>
    <property type="match status" value="1"/>
</dbReference>
<dbReference type="PANTHER" id="PTHR40055:SF1">
    <property type="entry name" value="TRANSCRIPTIONAL REGULATOR YGIV-RELATED"/>
    <property type="match status" value="1"/>
</dbReference>
<dbReference type="Gene3D" id="3.20.80.10">
    <property type="entry name" value="Regulatory factor, effector binding domain"/>
    <property type="match status" value="1"/>
</dbReference>
<dbReference type="AlphaFoldDB" id="A0A7W2EL67"/>
<dbReference type="EMBL" id="JACEZS010000023">
    <property type="protein sequence ID" value="MBA5607950.1"/>
    <property type="molecule type" value="Genomic_DNA"/>
</dbReference>
<dbReference type="InterPro" id="IPR010499">
    <property type="entry name" value="AraC_E-bd"/>
</dbReference>
<evidence type="ECO:0000313" key="2">
    <source>
        <dbReference type="EMBL" id="MBA5607950.1"/>
    </source>
</evidence>
<sequence>MDVQIKELPAVRVAYLRYKGPFGPALGEFWSEVFAPWQKAFRLQGRVSYGVAQDDPATTPANECRYDACVEVDADYKIVDPAREAMLAGGRYAVAQFHGAADKIPAAWDELYSQWLPASGLKMDARPCLERYAADFAVDPATGEFSCELCIPVA</sequence>
<evidence type="ECO:0000259" key="1">
    <source>
        <dbReference type="SMART" id="SM00871"/>
    </source>
</evidence>
<dbReference type="InterPro" id="IPR029442">
    <property type="entry name" value="GyrI-like"/>
</dbReference>
<dbReference type="RefSeq" id="WP_182220139.1">
    <property type="nucleotide sequence ID" value="NZ_JACEZS010000023.1"/>
</dbReference>
<dbReference type="InterPro" id="IPR011256">
    <property type="entry name" value="Reg_factor_effector_dom_sf"/>
</dbReference>
<keyword evidence="3" id="KW-1185">Reference proteome</keyword>
<dbReference type="PANTHER" id="PTHR40055">
    <property type="entry name" value="TRANSCRIPTIONAL REGULATOR YGIV-RELATED"/>
    <property type="match status" value="1"/>
</dbReference>
<feature type="domain" description="AraC effector-binding" evidence="1">
    <location>
        <begin position="1"/>
        <end position="154"/>
    </location>
</feature>
<accession>A0A7W2EL67</accession>